<evidence type="ECO:0000256" key="1">
    <source>
        <dbReference type="ARBA" id="ARBA00006066"/>
    </source>
</evidence>
<feature type="signal peptide" evidence="3">
    <location>
        <begin position="1"/>
        <end position="16"/>
    </location>
</feature>
<dbReference type="AlphaFoldDB" id="A0A813Z0G0"/>
<keyword evidence="3" id="KW-0732">Signal</keyword>
<dbReference type="InterPro" id="IPR003737">
    <property type="entry name" value="GlcNAc_PI_deacetylase-related"/>
</dbReference>
<dbReference type="PANTHER" id="PTHR12993">
    <property type="entry name" value="N-ACETYLGLUCOSAMINYL-PHOSPHATIDYLINOSITOL DE-N-ACETYLASE-RELATED"/>
    <property type="match status" value="1"/>
</dbReference>
<dbReference type="EMBL" id="CAJNON010000060">
    <property type="protein sequence ID" value="CAF0892688.1"/>
    <property type="molecule type" value="Genomic_DNA"/>
</dbReference>
<accession>A0A813Z0G0</accession>
<dbReference type="Proteomes" id="UP000663891">
    <property type="component" value="Unassembled WGS sequence"/>
</dbReference>
<reference evidence="4" key="1">
    <citation type="submission" date="2021-02" db="EMBL/GenBank/DDBJ databases">
        <authorList>
            <person name="Nowell W R."/>
        </authorList>
    </citation>
    <scope>NUCLEOTIDE SEQUENCE</scope>
</reference>
<dbReference type="EMBL" id="CAJOAY010002654">
    <property type="protein sequence ID" value="CAF3969272.1"/>
    <property type="molecule type" value="Genomic_DNA"/>
</dbReference>
<evidence type="ECO:0000313" key="5">
    <source>
        <dbReference type="EMBL" id="CAF3969272.1"/>
    </source>
</evidence>
<dbReference type="OrthoDB" id="10019817at2759"/>
<evidence type="ECO:0000256" key="3">
    <source>
        <dbReference type="SAM" id="SignalP"/>
    </source>
</evidence>
<dbReference type="Pfam" id="PF02585">
    <property type="entry name" value="PIG-L"/>
    <property type="match status" value="1"/>
</dbReference>
<evidence type="ECO:0000256" key="2">
    <source>
        <dbReference type="ARBA" id="ARBA00012176"/>
    </source>
</evidence>
<gene>
    <name evidence="5" type="ORF">OKA104_LOCUS28006</name>
    <name evidence="4" type="ORF">VCS650_LOCUS8863</name>
</gene>
<dbReference type="SUPFAM" id="SSF102588">
    <property type="entry name" value="LmbE-like"/>
    <property type="match status" value="1"/>
</dbReference>
<evidence type="ECO:0000313" key="6">
    <source>
        <dbReference type="Proteomes" id="UP000663891"/>
    </source>
</evidence>
<dbReference type="PANTHER" id="PTHR12993:SF11">
    <property type="entry name" value="N-ACETYLGLUCOSAMINYL-PHOSPHATIDYLINOSITOL DE-N-ACETYLASE"/>
    <property type="match status" value="1"/>
</dbReference>
<proteinExistence type="inferred from homology"/>
<evidence type="ECO:0000313" key="4">
    <source>
        <dbReference type="EMBL" id="CAF0892688.1"/>
    </source>
</evidence>
<organism evidence="4 6">
    <name type="scientific">Adineta steineri</name>
    <dbReference type="NCBI Taxonomy" id="433720"/>
    <lineage>
        <taxon>Eukaryota</taxon>
        <taxon>Metazoa</taxon>
        <taxon>Spiralia</taxon>
        <taxon>Gnathifera</taxon>
        <taxon>Rotifera</taxon>
        <taxon>Eurotatoria</taxon>
        <taxon>Bdelloidea</taxon>
        <taxon>Adinetida</taxon>
        <taxon>Adinetidae</taxon>
        <taxon>Adineta</taxon>
    </lineage>
</organism>
<dbReference type="GO" id="GO:0000225">
    <property type="term" value="F:N-acetylglucosaminylphosphatidylinositol deacetylase activity"/>
    <property type="evidence" value="ECO:0007669"/>
    <property type="project" value="UniProtKB-EC"/>
</dbReference>
<dbReference type="InterPro" id="IPR024078">
    <property type="entry name" value="LmbE-like_dom_sf"/>
</dbReference>
<dbReference type="Proteomes" id="UP000663881">
    <property type="component" value="Unassembled WGS sequence"/>
</dbReference>
<dbReference type="EC" id="3.5.1.89" evidence="2"/>
<dbReference type="GO" id="GO:0005783">
    <property type="term" value="C:endoplasmic reticulum"/>
    <property type="evidence" value="ECO:0007669"/>
    <property type="project" value="TreeGrafter"/>
</dbReference>
<name>A0A813Z0G0_9BILA</name>
<sequence length="293" mass="33484">MAITLSTVLTVLVVIAHPDDEILFGGFIHSLTHQLNASVDLICVTNGEGGFANAGLAESFYDNIKLREETIGRIHLPRIRQQELMGSGRILGIRKFFFYDQLDLEYSRDTNSVLSKQWNKEWVIDRFHHTIKHGNGVRGYDLMLVMLPNINSHGHHTVSGLLALEAISRLQQMKSADIVIPTVLGGSEFALDHPPTYPENQLAEVLTNSTVNEFRFNLRWKLINVPIADYQTILYWMAAEHKSQGGLIAEVFTEFKRVHEQYFYFTVNERDNHSSRLLMVQNLFTQLANIHEH</sequence>
<comment type="similarity">
    <text evidence="1">Belongs to the PIGL family.</text>
</comment>
<comment type="caution">
    <text evidence="4">The sequence shown here is derived from an EMBL/GenBank/DDBJ whole genome shotgun (WGS) entry which is preliminary data.</text>
</comment>
<dbReference type="Gene3D" id="3.40.50.10320">
    <property type="entry name" value="LmbE-like"/>
    <property type="match status" value="1"/>
</dbReference>
<protein>
    <recommendedName>
        <fullName evidence="2">N-acetylglucosaminylphosphatidylinositol deacetylase</fullName>
        <ecNumber evidence="2">3.5.1.89</ecNumber>
    </recommendedName>
</protein>
<feature type="chain" id="PRO_5036409708" description="N-acetylglucosaminylphosphatidylinositol deacetylase" evidence="3">
    <location>
        <begin position="17"/>
        <end position="293"/>
    </location>
</feature>